<dbReference type="CDD" id="cd03723">
    <property type="entry name" value="SOCS_ASB4_ASB18"/>
    <property type="match status" value="1"/>
</dbReference>
<dbReference type="Proteomes" id="UP001178461">
    <property type="component" value="Chromosome 1"/>
</dbReference>
<dbReference type="GO" id="GO:0005737">
    <property type="term" value="C:cytoplasm"/>
    <property type="evidence" value="ECO:0007669"/>
    <property type="project" value="TreeGrafter"/>
</dbReference>
<dbReference type="Pfam" id="PF07525">
    <property type="entry name" value="SOCS_box"/>
    <property type="match status" value="1"/>
</dbReference>
<dbReference type="InterPro" id="IPR036036">
    <property type="entry name" value="SOCS_box-like_dom_sf"/>
</dbReference>
<keyword evidence="2" id="KW-0677">Repeat</keyword>
<dbReference type="AlphaFoldDB" id="A0AA35JN44"/>
<gene>
    <name evidence="5" type="ORF">PODLI_1B000757</name>
</gene>
<dbReference type="PANTHER" id="PTHR24198:SF173">
    <property type="entry name" value="ANKYRIN REPEAT AND SOCS BOX PROTEIN 10-RELATED"/>
    <property type="match status" value="1"/>
</dbReference>
<keyword evidence="6" id="KW-1185">Reference proteome</keyword>
<dbReference type="Gene3D" id="1.25.40.20">
    <property type="entry name" value="Ankyrin repeat-containing domain"/>
    <property type="match status" value="2"/>
</dbReference>
<sequence length="438" mass="49370">MEEVPGPAVDKLQIFEPGGSRCKLKTRHAPLDKYFEALVTGNLKKLKALVDQYYEDVNVVFEISKNELEWQVKKKAAYGLSGLWSLEYKRDLTNPLCISAIHGHTACLRHLLFWRADPNAAPGGRSALHEACQRGNRECAELLLEHKANPNLLSDDGQAPLHLCTSQNTLGCAKALVTFGALVNQPSEESQETPLHIAAKHGLPDHTLLYLRCGALVDQKNSQEETALSVACREAKNRESQESYLQVCQLLLEYGAEVNTVDEEVKTPLHKACGNAHHSLVELLLQRKADVNAIDYNGAYPMSCVLQTAAFKQEQRPHLTVQTLINHGSQKLWPTAFVKVLKSCASVPEIIEILYNSYPHLPISEKWLEVIPNEEFQRHLSFYESFQNQMYKVRCLQHLCRCAIRRKFGSRCHFLIPLLPVPKPLQNYLLLEPEGVLL</sequence>
<dbReference type="EMBL" id="OX395126">
    <property type="protein sequence ID" value="CAI5761864.1"/>
    <property type="molecule type" value="Genomic_DNA"/>
</dbReference>
<evidence type="ECO:0000313" key="5">
    <source>
        <dbReference type="EMBL" id="CAI5761864.1"/>
    </source>
</evidence>
<feature type="domain" description="SOCS box" evidence="4">
    <location>
        <begin position="393"/>
        <end position="432"/>
    </location>
</feature>
<dbReference type="PANTHER" id="PTHR24198">
    <property type="entry name" value="ANKYRIN REPEAT AND PROTEIN KINASE DOMAIN-CONTAINING PROTEIN"/>
    <property type="match status" value="1"/>
</dbReference>
<evidence type="ECO:0000259" key="4">
    <source>
        <dbReference type="SMART" id="SM00969"/>
    </source>
</evidence>
<dbReference type="Pfam" id="PF12796">
    <property type="entry name" value="Ank_2"/>
    <property type="match status" value="2"/>
</dbReference>
<dbReference type="SMART" id="SM00969">
    <property type="entry name" value="SOCS_box"/>
    <property type="match status" value="1"/>
</dbReference>
<accession>A0AA35JN44</accession>
<organism evidence="5 6">
    <name type="scientific">Podarcis lilfordi</name>
    <name type="common">Lilford's wall lizard</name>
    <dbReference type="NCBI Taxonomy" id="74358"/>
    <lineage>
        <taxon>Eukaryota</taxon>
        <taxon>Metazoa</taxon>
        <taxon>Chordata</taxon>
        <taxon>Craniata</taxon>
        <taxon>Vertebrata</taxon>
        <taxon>Euteleostomi</taxon>
        <taxon>Lepidosauria</taxon>
        <taxon>Squamata</taxon>
        <taxon>Bifurcata</taxon>
        <taxon>Unidentata</taxon>
        <taxon>Episquamata</taxon>
        <taxon>Laterata</taxon>
        <taxon>Lacertibaenia</taxon>
        <taxon>Lacertidae</taxon>
        <taxon>Podarcis</taxon>
    </lineage>
</organism>
<dbReference type="SUPFAM" id="SSF158235">
    <property type="entry name" value="SOCS box-like"/>
    <property type="match status" value="1"/>
</dbReference>
<evidence type="ECO:0000256" key="1">
    <source>
        <dbReference type="ARBA" id="ARBA00004906"/>
    </source>
</evidence>
<dbReference type="InterPro" id="IPR002110">
    <property type="entry name" value="Ankyrin_rpt"/>
</dbReference>
<dbReference type="SMART" id="SM00248">
    <property type="entry name" value="ANK"/>
    <property type="match status" value="7"/>
</dbReference>
<evidence type="ECO:0000256" key="3">
    <source>
        <dbReference type="ARBA" id="ARBA00023043"/>
    </source>
</evidence>
<proteinExistence type="predicted"/>
<dbReference type="PRINTS" id="PR01415">
    <property type="entry name" value="ANKYRIN"/>
</dbReference>
<dbReference type="InterPro" id="IPR036770">
    <property type="entry name" value="Ankyrin_rpt-contain_sf"/>
</dbReference>
<reference evidence="5" key="1">
    <citation type="submission" date="2022-12" db="EMBL/GenBank/DDBJ databases">
        <authorList>
            <person name="Alioto T."/>
            <person name="Alioto T."/>
            <person name="Gomez Garrido J."/>
        </authorList>
    </citation>
    <scope>NUCLEOTIDE SEQUENCE</scope>
</reference>
<dbReference type="Gene3D" id="1.10.750.20">
    <property type="entry name" value="SOCS box"/>
    <property type="match status" value="1"/>
</dbReference>
<protein>
    <submittedName>
        <fullName evidence="5">Repeat and SOCS box 18</fullName>
    </submittedName>
</protein>
<dbReference type="SUPFAM" id="SSF48403">
    <property type="entry name" value="Ankyrin repeat"/>
    <property type="match status" value="1"/>
</dbReference>
<keyword evidence="3" id="KW-0040">ANK repeat</keyword>
<comment type="pathway">
    <text evidence="1">Protein modification; protein ubiquitination.</text>
</comment>
<dbReference type="InterPro" id="IPR001496">
    <property type="entry name" value="SOCS_box"/>
</dbReference>
<evidence type="ECO:0000256" key="2">
    <source>
        <dbReference type="ARBA" id="ARBA00022737"/>
    </source>
</evidence>
<name>A0AA35JN44_9SAUR</name>
<evidence type="ECO:0000313" key="6">
    <source>
        <dbReference type="Proteomes" id="UP001178461"/>
    </source>
</evidence>
<dbReference type="FunFam" id="1.10.750.20:FF:000001">
    <property type="entry name" value="Ankyrin repeat and SOCS box containing 1"/>
    <property type="match status" value="1"/>
</dbReference>
<dbReference type="GO" id="GO:0035556">
    <property type="term" value="P:intracellular signal transduction"/>
    <property type="evidence" value="ECO:0007669"/>
    <property type="project" value="InterPro"/>
</dbReference>